<dbReference type="InterPro" id="IPR055428">
    <property type="entry name" value="TRAPPC13_C"/>
</dbReference>
<comment type="caution">
    <text evidence="2">The sequence shown here is derived from an EMBL/GenBank/DDBJ whole genome shotgun (WGS) entry which is preliminary data.</text>
</comment>
<organism evidence="2 3">
    <name type="scientific">Euroglyphus maynei</name>
    <name type="common">Mayne's house dust mite</name>
    <dbReference type="NCBI Taxonomy" id="6958"/>
    <lineage>
        <taxon>Eukaryota</taxon>
        <taxon>Metazoa</taxon>
        <taxon>Ecdysozoa</taxon>
        <taxon>Arthropoda</taxon>
        <taxon>Chelicerata</taxon>
        <taxon>Arachnida</taxon>
        <taxon>Acari</taxon>
        <taxon>Acariformes</taxon>
        <taxon>Sarcoptiformes</taxon>
        <taxon>Astigmata</taxon>
        <taxon>Psoroptidia</taxon>
        <taxon>Analgoidea</taxon>
        <taxon>Pyroglyphidae</taxon>
        <taxon>Pyroglyphinae</taxon>
        <taxon>Euroglyphus</taxon>
    </lineage>
</organism>
<feature type="non-terminal residue" evidence="2">
    <location>
        <position position="1"/>
    </location>
</feature>
<feature type="domain" description="Trafficking protein particle complex subunit 13 C-terminal" evidence="1">
    <location>
        <begin position="4"/>
        <end position="75"/>
    </location>
</feature>
<gene>
    <name evidence="2" type="ORF">BLA29_004922</name>
</gene>
<accession>A0A1Y3BUK7</accession>
<dbReference type="AlphaFoldDB" id="A0A1Y3BUK7"/>
<evidence type="ECO:0000313" key="3">
    <source>
        <dbReference type="Proteomes" id="UP000194236"/>
    </source>
</evidence>
<proteinExistence type="predicted"/>
<protein>
    <recommendedName>
        <fullName evidence="1">Trafficking protein particle complex subunit 13 C-terminal domain-containing protein</fullName>
    </recommendedName>
</protein>
<reference evidence="2 3" key="1">
    <citation type="submission" date="2017-03" db="EMBL/GenBank/DDBJ databases">
        <title>Genome Survey of Euroglyphus maynei.</title>
        <authorList>
            <person name="Arlian L.G."/>
            <person name="Morgan M.S."/>
            <person name="Rider S.D."/>
        </authorList>
    </citation>
    <scope>NUCLEOTIDE SEQUENCE [LARGE SCALE GENOMIC DNA]</scope>
    <source>
        <strain evidence="2">Arlian Lab</strain>
        <tissue evidence="2">Whole body</tissue>
    </source>
</reference>
<dbReference type="Pfam" id="PF23643">
    <property type="entry name" value="TRAPPC13_C"/>
    <property type="match status" value="1"/>
</dbReference>
<evidence type="ECO:0000313" key="2">
    <source>
        <dbReference type="EMBL" id="OTF83674.1"/>
    </source>
</evidence>
<name>A0A1Y3BUK7_EURMA</name>
<dbReference type="Proteomes" id="UP000194236">
    <property type="component" value="Unassembled WGS sequence"/>
</dbReference>
<dbReference type="EMBL" id="MUJZ01002626">
    <property type="protein sequence ID" value="OTF83674.1"/>
    <property type="molecule type" value="Genomic_DNA"/>
</dbReference>
<sequence>SKTVEPLVNFVNDENQNILWLGLSSKNLGELKQSQSIEVQMNLYPVKVGLFSIPVIKITDLITQKFTEFKDLASVDIIAE</sequence>
<keyword evidence="3" id="KW-1185">Reference proteome</keyword>
<evidence type="ECO:0000259" key="1">
    <source>
        <dbReference type="Pfam" id="PF23643"/>
    </source>
</evidence>